<reference evidence="3" key="1">
    <citation type="journal article" date="2014" name="Int. J. Syst. Evol. Microbiol.">
        <title>Complete genome sequence of Corynebacterium casei LMG S-19264T (=DSM 44701T), isolated from a smear-ripened cheese.</title>
        <authorList>
            <consortium name="US DOE Joint Genome Institute (JGI-PGF)"/>
            <person name="Walter F."/>
            <person name="Albersmeier A."/>
            <person name="Kalinowski J."/>
            <person name="Ruckert C."/>
        </authorList>
    </citation>
    <scope>NUCLEOTIDE SEQUENCE</scope>
    <source>
        <strain evidence="3">VKM B-2347</strain>
    </source>
</reference>
<feature type="domain" description="Pilus formation protein N-terminal" evidence="2">
    <location>
        <begin position="31"/>
        <end position="100"/>
    </location>
</feature>
<gene>
    <name evidence="3" type="ORF">GCM10008179_02530</name>
</gene>
<dbReference type="InterPro" id="IPR032789">
    <property type="entry name" value="T2SS-T3SS_pil_N"/>
</dbReference>
<evidence type="ECO:0000259" key="2">
    <source>
        <dbReference type="Pfam" id="PF13629"/>
    </source>
</evidence>
<comment type="caution">
    <text evidence="3">The sequence shown here is derived from an EMBL/GenBank/DDBJ whole genome shotgun (WGS) entry which is preliminary data.</text>
</comment>
<evidence type="ECO:0000256" key="1">
    <source>
        <dbReference type="SAM" id="SignalP"/>
    </source>
</evidence>
<evidence type="ECO:0000313" key="4">
    <source>
        <dbReference type="Proteomes" id="UP001143372"/>
    </source>
</evidence>
<dbReference type="Pfam" id="PF13629">
    <property type="entry name" value="T2SS-T3SS_pil_N"/>
    <property type="match status" value="1"/>
</dbReference>
<accession>A0A9W6IWV3</accession>
<feature type="signal peptide" evidence="1">
    <location>
        <begin position="1"/>
        <end position="29"/>
    </location>
</feature>
<dbReference type="Proteomes" id="UP001143372">
    <property type="component" value="Unassembled WGS sequence"/>
</dbReference>
<organism evidence="3 4">
    <name type="scientific">Hansschlegelia plantiphila</name>
    <dbReference type="NCBI Taxonomy" id="374655"/>
    <lineage>
        <taxon>Bacteria</taxon>
        <taxon>Pseudomonadati</taxon>
        <taxon>Pseudomonadota</taxon>
        <taxon>Alphaproteobacteria</taxon>
        <taxon>Hyphomicrobiales</taxon>
        <taxon>Methylopilaceae</taxon>
        <taxon>Hansschlegelia</taxon>
    </lineage>
</organism>
<keyword evidence="4" id="KW-1185">Reference proteome</keyword>
<dbReference type="EMBL" id="BSFI01000001">
    <property type="protein sequence ID" value="GLK66615.1"/>
    <property type="molecule type" value="Genomic_DNA"/>
</dbReference>
<dbReference type="RefSeq" id="WP_271166876.1">
    <property type="nucleotide sequence ID" value="NZ_BSFI01000001.1"/>
</dbReference>
<dbReference type="AlphaFoldDB" id="A0A9W6IWV3"/>
<name>A0A9W6IWV3_9HYPH</name>
<protein>
    <recommendedName>
        <fullName evidence="2">Pilus formation protein N-terminal domain-containing protein</fullName>
    </recommendedName>
</protein>
<evidence type="ECO:0000313" key="3">
    <source>
        <dbReference type="EMBL" id="GLK66615.1"/>
    </source>
</evidence>
<keyword evidence="1" id="KW-0732">Signal</keyword>
<proteinExistence type="predicted"/>
<sequence>MTSFRAGRLSMRGVLGVLSALILTSAAEAAENTLDVAVDRASIMRAPDGTATVIIGNPLIADAATQRNGVMVVTGKSFGQTNIMLLDSAGAVLSETIVNVQRPSDGTLVVQRGVKRESFACTPRCEPVLSVGDSAEAFAATAGQIAQRSNMSSGVMETDKKE</sequence>
<feature type="chain" id="PRO_5040737736" description="Pilus formation protein N-terminal domain-containing protein" evidence="1">
    <location>
        <begin position="30"/>
        <end position="162"/>
    </location>
</feature>
<reference evidence="3" key="2">
    <citation type="submission" date="2023-01" db="EMBL/GenBank/DDBJ databases">
        <authorList>
            <person name="Sun Q."/>
            <person name="Evtushenko L."/>
        </authorList>
    </citation>
    <scope>NUCLEOTIDE SEQUENCE</scope>
    <source>
        <strain evidence="3">VKM B-2347</strain>
    </source>
</reference>